<dbReference type="AlphaFoldDB" id="A0A2A6CB00"/>
<dbReference type="Gene3D" id="3.20.20.80">
    <property type="entry name" value="Glycosidases"/>
    <property type="match status" value="1"/>
</dbReference>
<proteinExistence type="inferred from homology"/>
<dbReference type="GO" id="GO:0006680">
    <property type="term" value="P:glucosylceramide catabolic process"/>
    <property type="evidence" value="ECO:0000318"/>
    <property type="project" value="GO_Central"/>
</dbReference>
<reference evidence="8" key="1">
    <citation type="journal article" date="2008" name="Nat. Genet.">
        <title>The Pristionchus pacificus genome provides a unique perspective on nematode lifestyle and parasitism.</title>
        <authorList>
            <person name="Dieterich C."/>
            <person name="Clifton S.W."/>
            <person name="Schuster L.N."/>
            <person name="Chinwalla A."/>
            <person name="Delehaunty K."/>
            <person name="Dinkelacker I."/>
            <person name="Fulton L."/>
            <person name="Fulton R."/>
            <person name="Godfrey J."/>
            <person name="Minx P."/>
            <person name="Mitreva M."/>
            <person name="Roeseler W."/>
            <person name="Tian H."/>
            <person name="Witte H."/>
            <person name="Yang S.P."/>
            <person name="Wilson R.K."/>
            <person name="Sommer R.J."/>
        </authorList>
    </citation>
    <scope>NUCLEOTIDE SEQUENCE [LARGE SCALE GENOMIC DNA]</scope>
    <source>
        <strain evidence="8">PS312</strain>
    </source>
</reference>
<dbReference type="SUPFAM" id="SSF51445">
    <property type="entry name" value="(Trans)glycosidases"/>
    <property type="match status" value="1"/>
</dbReference>
<accession>A0A2A6CB00</accession>
<evidence type="ECO:0000256" key="2">
    <source>
        <dbReference type="ARBA" id="ARBA00005382"/>
    </source>
</evidence>
<evidence type="ECO:0000313" key="7">
    <source>
        <dbReference type="EnsemblMetazoa" id="PPA31521.1"/>
    </source>
</evidence>
<dbReference type="GO" id="GO:0004348">
    <property type="term" value="F:glucosylceramidase activity"/>
    <property type="evidence" value="ECO:0000318"/>
    <property type="project" value="GO_Central"/>
</dbReference>
<keyword evidence="5 6" id="KW-0378">Hydrolase</keyword>
<evidence type="ECO:0000256" key="4">
    <source>
        <dbReference type="ARBA" id="ARBA00022729"/>
    </source>
</evidence>
<dbReference type="Pfam" id="PF02055">
    <property type="entry name" value="Glyco_hydro_30"/>
    <property type="match status" value="1"/>
</dbReference>
<evidence type="ECO:0000256" key="3">
    <source>
        <dbReference type="ARBA" id="ARBA00012658"/>
    </source>
</evidence>
<accession>A0A8R1UKQ1</accession>
<dbReference type="GO" id="GO:0016020">
    <property type="term" value="C:membrane"/>
    <property type="evidence" value="ECO:0007669"/>
    <property type="project" value="GOC"/>
</dbReference>
<comment type="similarity">
    <text evidence="2 6">Belongs to the glycosyl hydrolase 30 family.</text>
</comment>
<evidence type="ECO:0000256" key="5">
    <source>
        <dbReference type="ARBA" id="ARBA00022801"/>
    </source>
</evidence>
<dbReference type="InterPro" id="IPR033453">
    <property type="entry name" value="Glyco_hydro_30_TIM-barrel"/>
</dbReference>
<dbReference type="OrthoDB" id="2160638at2759"/>
<keyword evidence="6" id="KW-0746">Sphingolipid metabolism</keyword>
<name>A0A2A6CB00_PRIPA</name>
<keyword evidence="6" id="KW-0443">Lipid metabolism</keyword>
<dbReference type="Pfam" id="PF17189">
    <property type="entry name" value="Glyco_hydro_30C"/>
    <property type="match status" value="1"/>
</dbReference>
<protein>
    <recommendedName>
        <fullName evidence="3 6">Glucosylceramidase</fullName>
        <ecNumber evidence="3 6">3.2.1.45</ecNumber>
    </recommendedName>
</protein>
<reference evidence="7" key="2">
    <citation type="submission" date="2022-06" db="UniProtKB">
        <authorList>
            <consortium name="EnsemblMetazoa"/>
        </authorList>
    </citation>
    <scope>IDENTIFICATION</scope>
    <source>
        <strain evidence="7">PS312</strain>
    </source>
</reference>
<evidence type="ECO:0000313" key="8">
    <source>
        <dbReference type="Proteomes" id="UP000005239"/>
    </source>
</evidence>
<dbReference type="InterPro" id="IPR017853">
    <property type="entry name" value="GH"/>
</dbReference>
<dbReference type="InterPro" id="IPR033452">
    <property type="entry name" value="GH30_C"/>
</dbReference>
<evidence type="ECO:0000256" key="1">
    <source>
        <dbReference type="ARBA" id="ARBA00001013"/>
    </source>
</evidence>
<dbReference type="PANTHER" id="PTHR11069">
    <property type="entry name" value="GLUCOSYLCERAMIDASE"/>
    <property type="match status" value="1"/>
</dbReference>
<gene>
    <name evidence="7" type="primary">WBGene00204386</name>
</gene>
<dbReference type="InterPro" id="IPR001139">
    <property type="entry name" value="Glyco_hydro_30"/>
</dbReference>
<comment type="catalytic activity">
    <reaction evidence="1">
        <text>a beta-D-glucosyl-(1&lt;-&gt;1')-N-acylsphing-4-enine + H2O = an N-acylsphing-4-enine + D-glucose</text>
        <dbReference type="Rhea" id="RHEA:13269"/>
        <dbReference type="ChEBI" id="CHEBI:4167"/>
        <dbReference type="ChEBI" id="CHEBI:15377"/>
        <dbReference type="ChEBI" id="CHEBI:22801"/>
        <dbReference type="ChEBI" id="CHEBI:52639"/>
        <dbReference type="EC" id="3.2.1.45"/>
    </reaction>
    <physiologicalReaction direction="left-to-right" evidence="1">
        <dbReference type="Rhea" id="RHEA:13270"/>
    </physiologicalReaction>
</comment>
<dbReference type="Proteomes" id="UP000005239">
    <property type="component" value="Unassembled WGS sequence"/>
</dbReference>
<organism evidence="7 8">
    <name type="scientific">Pristionchus pacificus</name>
    <name type="common">Parasitic nematode worm</name>
    <dbReference type="NCBI Taxonomy" id="54126"/>
    <lineage>
        <taxon>Eukaryota</taxon>
        <taxon>Metazoa</taxon>
        <taxon>Ecdysozoa</taxon>
        <taxon>Nematoda</taxon>
        <taxon>Chromadorea</taxon>
        <taxon>Rhabditida</taxon>
        <taxon>Rhabditina</taxon>
        <taxon>Diplogasteromorpha</taxon>
        <taxon>Diplogasteroidea</taxon>
        <taxon>Neodiplogasteridae</taxon>
        <taxon>Pristionchus</taxon>
    </lineage>
</organism>
<dbReference type="EC" id="3.2.1.45" evidence="3 6"/>
<keyword evidence="6" id="KW-0326">Glycosidase</keyword>
<keyword evidence="4" id="KW-0732">Signal</keyword>
<sequence length="310" mass="34912">MKTNGHMKGGGNLKNGSEYSHSYANYLVRFIDEYSTQGIPIWGLTVQNEPSTGTDADYRFQTMYMSPQMEASFVREYLKPALNTSPNGKNVSIMIHDDFRSNLPEWPDITLSEPQVDKLIDGIAVHWYGDRGVDPNKLSITKERHPRQFILATEACITDTAGVSLGNFTRAMWYAKDILEDLTHSVSGWVDWNIALDPQGGPNWVDNFVDSPIIVDKEKGEFYKQPMFYALGQFSRFIRPGAIVIGHSILSQSEIMAVAVKNIDKTIAVVLLNEMEMDIQVEIRDQSSTISVPVKAQSINTVLFKDSRKH</sequence>
<dbReference type="PRINTS" id="PR00843">
    <property type="entry name" value="GLHYDRLASE30"/>
</dbReference>
<keyword evidence="8" id="KW-1185">Reference proteome</keyword>
<dbReference type="PANTHER" id="PTHR11069:SF23">
    <property type="entry name" value="LYSOSOMAL ACID GLUCOSYLCERAMIDASE"/>
    <property type="match status" value="1"/>
</dbReference>
<evidence type="ECO:0000256" key="6">
    <source>
        <dbReference type="RuleBase" id="RU361188"/>
    </source>
</evidence>
<dbReference type="EnsemblMetazoa" id="PPA31521.1">
    <property type="protein sequence ID" value="PPA31521.1"/>
    <property type="gene ID" value="WBGene00204386"/>
</dbReference>